<feature type="transmembrane region" description="Helical" evidence="1">
    <location>
        <begin position="186"/>
        <end position="203"/>
    </location>
</feature>
<feature type="transmembrane region" description="Helical" evidence="1">
    <location>
        <begin position="94"/>
        <end position="115"/>
    </location>
</feature>
<dbReference type="RefSeq" id="WP_156530800.1">
    <property type="nucleotide sequence ID" value="NZ_CACRUE010000024.1"/>
</dbReference>
<evidence type="ECO:0000259" key="2">
    <source>
        <dbReference type="Pfam" id="PF04892"/>
    </source>
</evidence>
<feature type="transmembrane region" description="Helical" evidence="1">
    <location>
        <begin position="122"/>
        <end position="142"/>
    </location>
</feature>
<keyword evidence="1" id="KW-1133">Transmembrane helix</keyword>
<proteinExistence type="predicted"/>
<keyword evidence="1" id="KW-0812">Transmembrane</keyword>
<sequence length="468" mass="54913">MKLFQVINLAREYLVLGIIGLIFIGIIYFIFFRKFLKNHMQTNIKKVIVFCILFCYIVIVIGATIFTRSGVYEHANLHLFSSYIEAWNNYSKSYWRNIILNILMFVPFGFLLPLFSYRFKKFYWTLSLGFLFTFGIEVTQYITKRGIFEVDDIMNNWIGALIGYSLVMFLLTSISKEKTKFKPLKLIIYLLPTLATIFAGYKINDIYNSQRFGNLSSNYNYVYDMSKVSLNSKVELKDDEDKEKKVYTLNRLSAEDALNFAQDFFKKLGTSVDKSNIDTYDNQILYSSSDGRYKIMVYLNGGAYSFTDFNCSDNVINQNMDRESVIAALKKYNVKPCDIAEFEQEKEDGKKLSSYRFYVDLNEKNNKLTDGYLTISQSNKILNIYNYIYTYKSYGKYKIISQEEAYDKIKAGQFNSYELYNIKSILIRSIKLCYQLDSKGYYQPVYRFECTIDREGRPIFIPALEEVK</sequence>
<gene>
    <name evidence="3" type="ORF">IBLFYP30_01531</name>
</gene>
<dbReference type="PANTHER" id="PTHR36834:SF1">
    <property type="entry name" value="INTEGRAL MEMBRANE PROTEIN"/>
    <property type="match status" value="1"/>
</dbReference>
<protein>
    <submittedName>
        <fullName evidence="3">VanZ like family protein</fullName>
    </submittedName>
</protein>
<accession>A0A6N3B9V8</accession>
<feature type="transmembrane region" description="Helical" evidence="1">
    <location>
        <begin position="13"/>
        <end position="35"/>
    </location>
</feature>
<dbReference type="PANTHER" id="PTHR36834">
    <property type="entry name" value="MEMBRANE PROTEIN-RELATED"/>
    <property type="match status" value="1"/>
</dbReference>
<feature type="transmembrane region" description="Helical" evidence="1">
    <location>
        <begin position="47"/>
        <end position="66"/>
    </location>
</feature>
<dbReference type="AlphaFoldDB" id="A0A6N3B9V8"/>
<evidence type="ECO:0000256" key="1">
    <source>
        <dbReference type="SAM" id="Phobius"/>
    </source>
</evidence>
<feature type="transmembrane region" description="Helical" evidence="1">
    <location>
        <begin position="154"/>
        <end position="174"/>
    </location>
</feature>
<feature type="domain" description="VanZ-like" evidence="2">
    <location>
        <begin position="54"/>
        <end position="170"/>
    </location>
</feature>
<dbReference type="Pfam" id="PF04892">
    <property type="entry name" value="VanZ"/>
    <property type="match status" value="1"/>
</dbReference>
<dbReference type="EMBL" id="CACRUE010000024">
    <property type="protein sequence ID" value="VYU01616.1"/>
    <property type="molecule type" value="Genomic_DNA"/>
</dbReference>
<dbReference type="InterPro" id="IPR006976">
    <property type="entry name" value="VanZ-like"/>
</dbReference>
<organism evidence="3">
    <name type="scientific">Intestinibacter bartlettii</name>
    <dbReference type="NCBI Taxonomy" id="261299"/>
    <lineage>
        <taxon>Bacteria</taxon>
        <taxon>Bacillati</taxon>
        <taxon>Bacillota</taxon>
        <taxon>Clostridia</taxon>
        <taxon>Peptostreptococcales</taxon>
        <taxon>Peptostreptococcaceae</taxon>
        <taxon>Intestinibacter</taxon>
    </lineage>
</organism>
<name>A0A6N3B9V8_9FIRM</name>
<evidence type="ECO:0000313" key="3">
    <source>
        <dbReference type="EMBL" id="VYU01616.1"/>
    </source>
</evidence>
<dbReference type="InterPro" id="IPR053150">
    <property type="entry name" value="Teicoplanin_resist-assoc"/>
</dbReference>
<reference evidence="3" key="1">
    <citation type="submission" date="2019-11" db="EMBL/GenBank/DDBJ databases">
        <authorList>
            <person name="Feng L."/>
        </authorList>
    </citation>
    <scope>NUCLEOTIDE SEQUENCE</scope>
    <source>
        <strain evidence="3">IbartlettiiLFYP30</strain>
    </source>
</reference>
<keyword evidence="1" id="KW-0472">Membrane</keyword>